<dbReference type="InterPro" id="IPR007016">
    <property type="entry name" value="O-antigen_ligase-rel_domated"/>
</dbReference>
<evidence type="ECO:0000256" key="3">
    <source>
        <dbReference type="ARBA" id="ARBA00022989"/>
    </source>
</evidence>
<dbReference type="GO" id="GO:0016020">
    <property type="term" value="C:membrane"/>
    <property type="evidence" value="ECO:0007669"/>
    <property type="project" value="UniProtKB-SubCell"/>
</dbReference>
<evidence type="ECO:0000313" key="7">
    <source>
        <dbReference type="EMBL" id="RAK25842.1"/>
    </source>
</evidence>
<evidence type="ECO:0000256" key="4">
    <source>
        <dbReference type="ARBA" id="ARBA00023136"/>
    </source>
</evidence>
<organism evidence="7 8">
    <name type="scientific">Actinoplanes lutulentus</name>
    <dbReference type="NCBI Taxonomy" id="1287878"/>
    <lineage>
        <taxon>Bacteria</taxon>
        <taxon>Bacillati</taxon>
        <taxon>Actinomycetota</taxon>
        <taxon>Actinomycetes</taxon>
        <taxon>Micromonosporales</taxon>
        <taxon>Micromonosporaceae</taxon>
        <taxon>Actinoplanes</taxon>
    </lineage>
</organism>
<comment type="caution">
    <text evidence="7">The sequence shown here is derived from an EMBL/GenBank/DDBJ whole genome shotgun (WGS) entry which is preliminary data.</text>
</comment>
<keyword evidence="3 5" id="KW-1133">Transmembrane helix</keyword>
<feature type="transmembrane region" description="Helical" evidence="5">
    <location>
        <begin position="422"/>
        <end position="441"/>
    </location>
</feature>
<evidence type="ECO:0000256" key="5">
    <source>
        <dbReference type="SAM" id="Phobius"/>
    </source>
</evidence>
<keyword evidence="2 5" id="KW-0812">Transmembrane</keyword>
<proteinExistence type="predicted"/>
<keyword evidence="8" id="KW-1185">Reference proteome</keyword>
<keyword evidence="7" id="KW-0436">Ligase</keyword>
<dbReference type="Pfam" id="PF04932">
    <property type="entry name" value="Wzy_C"/>
    <property type="match status" value="1"/>
</dbReference>
<evidence type="ECO:0000256" key="2">
    <source>
        <dbReference type="ARBA" id="ARBA00022692"/>
    </source>
</evidence>
<dbReference type="EMBL" id="QLMJ01000030">
    <property type="protein sequence ID" value="RAK25842.1"/>
    <property type="molecule type" value="Genomic_DNA"/>
</dbReference>
<feature type="transmembrane region" description="Helical" evidence="5">
    <location>
        <begin position="35"/>
        <end position="53"/>
    </location>
</feature>
<feature type="transmembrane region" description="Helical" evidence="5">
    <location>
        <begin position="91"/>
        <end position="113"/>
    </location>
</feature>
<dbReference type="OrthoDB" id="5243524at2"/>
<feature type="transmembrane region" description="Helical" evidence="5">
    <location>
        <begin position="357"/>
        <end position="386"/>
    </location>
</feature>
<keyword evidence="4 5" id="KW-0472">Membrane</keyword>
<name>A0A327YYF7_9ACTN</name>
<dbReference type="AlphaFoldDB" id="A0A327YYF7"/>
<sequence>MSVSTGYHPADLEPHLIGAQTYVTRRRFARIDAPALLSLMICLLTLIPAQLIIPGMTDLGRPAMIVAFLMAVWWVTARLNPRLVVVGPQPLRWAVLLFLLSVLGSYSVGLLRGLTVIEANSADRWMLMLIGFVGVILLAADGIPNWERLDGVLRVFVYCCTFVAVIGLLQAFLYLDLTQYLMVPGLESKGWVVGLEIRGGGVRVASTTFHYIEFSTLMAVALPFAIHYARFSDTARQRQKFMAFAVLIAAAIPATTSRTGFVALAIVLLVLFPVWNKRLRFNMLAIGVIGLSGLVVVKPALVSTISTMFLGAGDDPSITARTDRYEMVGYYFNQRPWFGRGTGTWVSPQYQYLDNQWLAFAITNGLFGVAVLAALHITAITLSVIAYRRSDSERDRHLCAILIACQLVAMAVAATFDSFSFSTWATTLPFLIGICGAVWRFTHPARKVRTATPRWFDK</sequence>
<comment type="subcellular location">
    <subcellularLocation>
        <location evidence="1">Membrane</location>
        <topology evidence="1">Multi-pass membrane protein</topology>
    </subcellularLocation>
</comment>
<feature type="domain" description="O-antigen ligase-related" evidence="6">
    <location>
        <begin position="244"/>
        <end position="372"/>
    </location>
</feature>
<gene>
    <name evidence="7" type="ORF">B0I29_13051</name>
</gene>
<protein>
    <submittedName>
        <fullName evidence="7">O-antigen ligase-like membrane protein</fullName>
    </submittedName>
</protein>
<feature type="transmembrane region" description="Helical" evidence="5">
    <location>
        <begin position="241"/>
        <end position="274"/>
    </location>
</feature>
<reference evidence="7 8" key="1">
    <citation type="submission" date="2018-06" db="EMBL/GenBank/DDBJ databases">
        <title>Genomic Encyclopedia of Type Strains, Phase III (KMG-III): the genomes of soil and plant-associated and newly described type strains.</title>
        <authorList>
            <person name="Whitman W."/>
        </authorList>
    </citation>
    <scope>NUCLEOTIDE SEQUENCE [LARGE SCALE GENOMIC DNA]</scope>
    <source>
        <strain evidence="7 8">CGMCC 4.7090</strain>
    </source>
</reference>
<feature type="transmembrane region" description="Helical" evidence="5">
    <location>
        <begin position="209"/>
        <end position="229"/>
    </location>
</feature>
<dbReference type="RefSeq" id="WP_111654966.1">
    <property type="nucleotide sequence ID" value="NZ_JACHWI010000001.1"/>
</dbReference>
<dbReference type="GO" id="GO:0016874">
    <property type="term" value="F:ligase activity"/>
    <property type="evidence" value="ECO:0007669"/>
    <property type="project" value="UniProtKB-KW"/>
</dbReference>
<evidence type="ECO:0000259" key="6">
    <source>
        <dbReference type="Pfam" id="PF04932"/>
    </source>
</evidence>
<feature type="transmembrane region" description="Helical" evidence="5">
    <location>
        <begin position="125"/>
        <end position="143"/>
    </location>
</feature>
<evidence type="ECO:0000256" key="1">
    <source>
        <dbReference type="ARBA" id="ARBA00004141"/>
    </source>
</evidence>
<dbReference type="PANTHER" id="PTHR37422">
    <property type="entry name" value="TEICHURONIC ACID BIOSYNTHESIS PROTEIN TUAE"/>
    <property type="match status" value="1"/>
</dbReference>
<dbReference type="Proteomes" id="UP000249341">
    <property type="component" value="Unassembled WGS sequence"/>
</dbReference>
<dbReference type="PANTHER" id="PTHR37422:SF23">
    <property type="entry name" value="TEICHURONIC ACID BIOSYNTHESIS PROTEIN TUAE"/>
    <property type="match status" value="1"/>
</dbReference>
<evidence type="ECO:0000313" key="8">
    <source>
        <dbReference type="Proteomes" id="UP000249341"/>
    </source>
</evidence>
<accession>A0A327YYF7</accession>
<feature type="transmembrane region" description="Helical" evidence="5">
    <location>
        <begin position="155"/>
        <end position="175"/>
    </location>
</feature>
<dbReference type="InterPro" id="IPR051533">
    <property type="entry name" value="WaaL-like"/>
</dbReference>
<feature type="transmembrane region" description="Helical" evidence="5">
    <location>
        <begin position="398"/>
        <end position="416"/>
    </location>
</feature>
<feature type="transmembrane region" description="Helical" evidence="5">
    <location>
        <begin position="59"/>
        <end position="79"/>
    </location>
</feature>